<keyword evidence="1" id="KW-0863">Zinc-finger</keyword>
<name>A0A194WVW7_MOLSC</name>
<sequence>KKKGEEPEEKRLKRFRIKPPLSYIERLERVKAQRMFLIDRNRTTGEDGTHEEEIFDIAGTTGNIYQVTISKVPTCSCPDAAKGNQCKHIIYVLVNALKAREDLAYQLAFLSTELTEIFANAPVTPQSSETTALATDTGGSRKPVEGDCPVCVMEFEEGEDLVWCKAACGNNVHRHCFEQWAGSKSGPVKCVFCRSAWKGDEESIKKISKSGAIGVDGYVNVAGELGLSGERDMSTYH</sequence>
<gene>
    <name evidence="4" type="ORF">LY89DRAFT_538976</name>
</gene>
<dbReference type="InParanoid" id="A0A194WVW7"/>
<dbReference type="Proteomes" id="UP000070700">
    <property type="component" value="Unassembled WGS sequence"/>
</dbReference>
<organism evidence="4 5">
    <name type="scientific">Mollisia scopiformis</name>
    <name type="common">Conifer needle endophyte fungus</name>
    <name type="synonym">Phialocephala scopiformis</name>
    <dbReference type="NCBI Taxonomy" id="149040"/>
    <lineage>
        <taxon>Eukaryota</taxon>
        <taxon>Fungi</taxon>
        <taxon>Dikarya</taxon>
        <taxon>Ascomycota</taxon>
        <taxon>Pezizomycotina</taxon>
        <taxon>Leotiomycetes</taxon>
        <taxon>Helotiales</taxon>
        <taxon>Mollisiaceae</taxon>
        <taxon>Mollisia</taxon>
    </lineage>
</organism>
<dbReference type="CDD" id="cd16494">
    <property type="entry name" value="RING-CH-C4HC3_ZSWM2"/>
    <property type="match status" value="1"/>
</dbReference>
<dbReference type="PANTHER" id="PTHR21540">
    <property type="entry name" value="RING FINGER AND SWIM DOMAIN-CONTAINING PROTEIN 2"/>
    <property type="match status" value="1"/>
</dbReference>
<evidence type="ECO:0000256" key="1">
    <source>
        <dbReference type="PROSITE-ProRule" id="PRU00175"/>
    </source>
</evidence>
<dbReference type="GO" id="GO:0008270">
    <property type="term" value="F:zinc ion binding"/>
    <property type="evidence" value="ECO:0007669"/>
    <property type="project" value="UniProtKB-KW"/>
</dbReference>
<reference evidence="4 5" key="1">
    <citation type="submission" date="2015-10" db="EMBL/GenBank/DDBJ databases">
        <title>Full genome of DAOMC 229536 Phialocephala scopiformis, a fungal endophyte of spruce producing the potent anti-insectan compound rugulosin.</title>
        <authorList>
            <consortium name="DOE Joint Genome Institute"/>
            <person name="Walker A.K."/>
            <person name="Frasz S.L."/>
            <person name="Seifert K.A."/>
            <person name="Miller J.D."/>
            <person name="Mondo S.J."/>
            <person name="Labutti K."/>
            <person name="Lipzen A."/>
            <person name="Dockter R."/>
            <person name="Kennedy M."/>
            <person name="Grigoriev I.V."/>
            <person name="Spatafora J.W."/>
        </authorList>
    </citation>
    <scope>NUCLEOTIDE SEQUENCE [LARGE SCALE GENOMIC DNA]</scope>
    <source>
        <strain evidence="4 5">CBS 120377</strain>
    </source>
</reference>
<accession>A0A194WVW7</accession>
<dbReference type="PANTHER" id="PTHR21540:SF0">
    <property type="entry name" value="PHD FAMILY PROTEIN"/>
    <property type="match status" value="1"/>
</dbReference>
<dbReference type="GO" id="GO:0061630">
    <property type="term" value="F:ubiquitin protein ligase activity"/>
    <property type="evidence" value="ECO:0007669"/>
    <property type="project" value="InterPro"/>
</dbReference>
<dbReference type="InterPro" id="IPR039903">
    <property type="entry name" value="Zswim2"/>
</dbReference>
<dbReference type="Pfam" id="PF13639">
    <property type="entry name" value="zf-RING_2"/>
    <property type="match status" value="1"/>
</dbReference>
<dbReference type="InterPro" id="IPR001841">
    <property type="entry name" value="Znf_RING"/>
</dbReference>
<dbReference type="InterPro" id="IPR013083">
    <property type="entry name" value="Znf_RING/FYVE/PHD"/>
</dbReference>
<proteinExistence type="predicted"/>
<feature type="non-terminal residue" evidence="4">
    <location>
        <position position="1"/>
    </location>
</feature>
<dbReference type="Gene3D" id="3.30.40.10">
    <property type="entry name" value="Zinc/RING finger domain, C3HC4 (zinc finger)"/>
    <property type="match status" value="1"/>
</dbReference>
<dbReference type="EMBL" id="KQ947425">
    <property type="protein sequence ID" value="KUJ12108.1"/>
    <property type="molecule type" value="Genomic_DNA"/>
</dbReference>
<keyword evidence="5" id="KW-1185">Reference proteome</keyword>
<evidence type="ECO:0000259" key="3">
    <source>
        <dbReference type="PROSITE" id="PS50966"/>
    </source>
</evidence>
<dbReference type="GeneID" id="28817866"/>
<feature type="domain" description="RING-type" evidence="2">
    <location>
        <begin position="148"/>
        <end position="194"/>
    </location>
</feature>
<dbReference type="InterPro" id="IPR007527">
    <property type="entry name" value="Znf_SWIM"/>
</dbReference>
<keyword evidence="1" id="KW-0479">Metal-binding</keyword>
<evidence type="ECO:0000313" key="5">
    <source>
        <dbReference type="Proteomes" id="UP000070700"/>
    </source>
</evidence>
<dbReference type="PROSITE" id="PS50966">
    <property type="entry name" value="ZF_SWIM"/>
    <property type="match status" value="1"/>
</dbReference>
<evidence type="ECO:0000259" key="2">
    <source>
        <dbReference type="PROSITE" id="PS50089"/>
    </source>
</evidence>
<dbReference type="PROSITE" id="PS50089">
    <property type="entry name" value="ZF_RING_2"/>
    <property type="match status" value="1"/>
</dbReference>
<dbReference type="AlphaFoldDB" id="A0A194WVW7"/>
<keyword evidence="1" id="KW-0862">Zinc</keyword>
<feature type="non-terminal residue" evidence="4">
    <location>
        <position position="237"/>
    </location>
</feature>
<evidence type="ECO:0000313" key="4">
    <source>
        <dbReference type="EMBL" id="KUJ12108.1"/>
    </source>
</evidence>
<dbReference type="SUPFAM" id="SSF57850">
    <property type="entry name" value="RING/U-box"/>
    <property type="match status" value="1"/>
</dbReference>
<dbReference type="Pfam" id="PF04434">
    <property type="entry name" value="SWIM"/>
    <property type="match status" value="1"/>
</dbReference>
<dbReference type="OrthoDB" id="2122982at2759"/>
<protein>
    <submittedName>
        <fullName evidence="4">Uncharacterized protein</fullName>
    </submittedName>
</protein>
<feature type="domain" description="SWIM-type" evidence="3">
    <location>
        <begin position="65"/>
        <end position="97"/>
    </location>
</feature>
<dbReference type="RefSeq" id="XP_018066463.1">
    <property type="nucleotide sequence ID" value="XM_018208140.1"/>
</dbReference>
<dbReference type="KEGG" id="psco:LY89DRAFT_538976"/>